<name>C7NYG4_HALMD</name>
<gene>
    <name evidence="2" type="ordered locus">Hmuk_0491</name>
</gene>
<accession>C7NYG4</accession>
<dbReference type="STRING" id="485914.Hmuk_0491"/>
<dbReference type="KEGG" id="hmu:Hmuk_0491"/>
<dbReference type="InterPro" id="IPR007374">
    <property type="entry name" value="ASCH_domain"/>
</dbReference>
<dbReference type="SMART" id="SM01022">
    <property type="entry name" value="ASCH"/>
    <property type="match status" value="1"/>
</dbReference>
<proteinExistence type="predicted"/>
<keyword evidence="3" id="KW-1185">Reference proteome</keyword>
<dbReference type="RefSeq" id="WP_012808018.1">
    <property type="nucleotide sequence ID" value="NC_013202.1"/>
</dbReference>
<dbReference type="GeneID" id="8409990"/>
<evidence type="ECO:0000313" key="3">
    <source>
        <dbReference type="Proteomes" id="UP000001746"/>
    </source>
</evidence>
<dbReference type="Pfam" id="PF04266">
    <property type="entry name" value="ASCH"/>
    <property type="match status" value="1"/>
</dbReference>
<dbReference type="Proteomes" id="UP000001746">
    <property type="component" value="Chromosome"/>
</dbReference>
<organism evidence="2 3">
    <name type="scientific">Halomicrobium mukohataei (strain ATCC 700874 / DSM 12286 / JCM 9738 / NCIMB 13541)</name>
    <name type="common">Haloarcula mukohataei</name>
    <dbReference type="NCBI Taxonomy" id="485914"/>
    <lineage>
        <taxon>Archaea</taxon>
        <taxon>Methanobacteriati</taxon>
        <taxon>Methanobacteriota</taxon>
        <taxon>Stenosarchaea group</taxon>
        <taxon>Halobacteria</taxon>
        <taxon>Halobacteriales</taxon>
        <taxon>Haloarculaceae</taxon>
        <taxon>Halomicrobium</taxon>
    </lineage>
</organism>
<evidence type="ECO:0000313" key="2">
    <source>
        <dbReference type="EMBL" id="ACV46625.1"/>
    </source>
</evidence>
<sequence>MSESTEQLEFDEAYAGEILGGEKTATVRYDMELPAVGSYVPATTQDGLEFAILKIKRTASVLAVEVPDLLDLFGANYGSSTVHEVVDGVNSHYQKTILPATNVEVIVFEVVST</sequence>
<dbReference type="InterPro" id="IPR015947">
    <property type="entry name" value="PUA-like_sf"/>
</dbReference>
<dbReference type="HOGENOM" id="CLU_2127758_0_0_2"/>
<feature type="domain" description="ASCH" evidence="1">
    <location>
        <begin position="8"/>
        <end position="112"/>
    </location>
</feature>
<protein>
    <recommendedName>
        <fullName evidence="1">ASCH domain-containing protein</fullName>
    </recommendedName>
</protein>
<reference evidence="2 3" key="1">
    <citation type="journal article" date="2009" name="Stand. Genomic Sci.">
        <title>Complete genome sequence of Halomicrobium mukohataei type strain (arg-2).</title>
        <authorList>
            <person name="Tindall B.J."/>
            <person name="Schneider S."/>
            <person name="Lapidus A."/>
            <person name="Copeland A."/>
            <person name="Glavina Del Rio T."/>
            <person name="Nolan M."/>
            <person name="Lucas S."/>
            <person name="Chen F."/>
            <person name="Tice H."/>
            <person name="Cheng J.F."/>
            <person name="Saunders E."/>
            <person name="Bruce D."/>
            <person name="Goodwin L."/>
            <person name="Pitluck S."/>
            <person name="Mikhailova N."/>
            <person name="Pati A."/>
            <person name="Ivanova N."/>
            <person name="Mavrommatis K."/>
            <person name="Chen A."/>
            <person name="Palaniappan K."/>
            <person name="Chain P."/>
            <person name="Land M."/>
            <person name="Hauser L."/>
            <person name="Chang Y.J."/>
            <person name="Jeffries C.D."/>
            <person name="Brettin T."/>
            <person name="Han C."/>
            <person name="Rohde M."/>
            <person name="Goker M."/>
            <person name="Bristow J."/>
            <person name="Eisen J.A."/>
            <person name="Markowitz V."/>
            <person name="Hugenholtz P."/>
            <person name="Klenk H.P."/>
            <person name="Kyrpides N.C."/>
            <person name="Detter J.C."/>
        </authorList>
    </citation>
    <scope>NUCLEOTIDE SEQUENCE [LARGE SCALE GENOMIC DNA]</scope>
    <source>
        <strain evidence="3">ATCC 700874 / DSM 12286 / JCM 9738 / NCIMB 13541</strain>
    </source>
</reference>
<dbReference type="SUPFAM" id="SSF88697">
    <property type="entry name" value="PUA domain-like"/>
    <property type="match status" value="1"/>
</dbReference>
<evidence type="ECO:0000259" key="1">
    <source>
        <dbReference type="SMART" id="SM01022"/>
    </source>
</evidence>
<dbReference type="AlphaFoldDB" id="C7NYG4"/>
<dbReference type="EMBL" id="CP001688">
    <property type="protein sequence ID" value="ACV46625.1"/>
    <property type="molecule type" value="Genomic_DNA"/>
</dbReference>